<keyword evidence="1" id="KW-1185">Reference proteome</keyword>
<sequence>MKNDIRNVKESAGSHLRVCSIATGNQKTRFNLIRSFHSVVSVGAVWWCGAGNSAGASLLPSADKIRGFVGRRTIMVCVDNGKV</sequence>
<proteinExistence type="predicted"/>
<dbReference type="WBParaSite" id="nRc.2.0.1.t23593-RA">
    <property type="protein sequence ID" value="nRc.2.0.1.t23593-RA"/>
    <property type="gene ID" value="nRc.2.0.1.g23593"/>
</dbReference>
<accession>A0A915JAS4</accession>
<protein>
    <submittedName>
        <fullName evidence="2">Uncharacterized protein</fullName>
    </submittedName>
</protein>
<name>A0A915JAS4_ROMCU</name>
<evidence type="ECO:0000313" key="1">
    <source>
        <dbReference type="Proteomes" id="UP000887565"/>
    </source>
</evidence>
<evidence type="ECO:0000313" key="2">
    <source>
        <dbReference type="WBParaSite" id="nRc.2.0.1.t23593-RA"/>
    </source>
</evidence>
<dbReference type="Proteomes" id="UP000887565">
    <property type="component" value="Unplaced"/>
</dbReference>
<reference evidence="2" key="1">
    <citation type="submission" date="2022-11" db="UniProtKB">
        <authorList>
            <consortium name="WormBaseParasite"/>
        </authorList>
    </citation>
    <scope>IDENTIFICATION</scope>
</reference>
<dbReference type="AlphaFoldDB" id="A0A915JAS4"/>
<organism evidence="1 2">
    <name type="scientific">Romanomermis culicivorax</name>
    <name type="common">Nematode worm</name>
    <dbReference type="NCBI Taxonomy" id="13658"/>
    <lineage>
        <taxon>Eukaryota</taxon>
        <taxon>Metazoa</taxon>
        <taxon>Ecdysozoa</taxon>
        <taxon>Nematoda</taxon>
        <taxon>Enoplea</taxon>
        <taxon>Dorylaimia</taxon>
        <taxon>Mermithida</taxon>
        <taxon>Mermithoidea</taxon>
        <taxon>Mermithidae</taxon>
        <taxon>Romanomermis</taxon>
    </lineage>
</organism>